<dbReference type="EMBL" id="QKZN01000006">
    <property type="protein sequence ID" value="PZX26751.1"/>
    <property type="molecule type" value="Genomic_DNA"/>
</dbReference>
<proteinExistence type="predicted"/>
<sequence length="96" mass="10707">MFALVCAWTSIVVSHLRFRKLKIQTGQADSLSYALDERRAAALSRLLCHVTWSDLSAYASDVEEALLMRDALDTIGRALVLGEAGRTVRRGSSRRR</sequence>
<evidence type="ECO:0000313" key="2">
    <source>
        <dbReference type="Proteomes" id="UP000249638"/>
    </source>
</evidence>
<dbReference type="Proteomes" id="UP000249638">
    <property type="component" value="Unassembled WGS sequence"/>
</dbReference>
<evidence type="ECO:0000313" key="1">
    <source>
        <dbReference type="EMBL" id="PZX26751.1"/>
    </source>
</evidence>
<keyword evidence="2" id="KW-1185">Reference proteome</keyword>
<accession>A0A2W7PLZ7</accession>
<organism evidence="1 2">
    <name type="scientific">Cupriavidus phytorum</name>
    <dbReference type="NCBI Taxonomy" id="3024399"/>
    <lineage>
        <taxon>Bacteria</taxon>
        <taxon>Pseudomonadati</taxon>
        <taxon>Pseudomonadota</taxon>
        <taxon>Betaproteobacteria</taxon>
        <taxon>Burkholderiales</taxon>
        <taxon>Burkholderiaceae</taxon>
        <taxon>Cupriavidus</taxon>
    </lineage>
</organism>
<reference evidence="1" key="1">
    <citation type="submission" date="2018-06" db="EMBL/GenBank/DDBJ databases">
        <title>Genomic Encyclopedia of Type Strains, Phase IV (KMG-V): Genome sequencing to study the core and pangenomes of soil and plant-associated prokaryotes.</title>
        <authorList>
            <person name="Whitman W."/>
        </authorList>
    </citation>
    <scope>NUCLEOTIDE SEQUENCE [LARGE SCALE GENOMIC DNA]</scope>
    <source>
        <strain evidence="1">MLR2-44</strain>
    </source>
</reference>
<name>A0A2W7PLZ7_9BURK</name>
<comment type="caution">
    <text evidence="1">The sequence shown here is derived from an EMBL/GenBank/DDBJ whole genome shotgun (WGS) entry which is preliminary data.</text>
</comment>
<gene>
    <name evidence="1" type="ORF">C7416_10637</name>
</gene>
<dbReference type="AlphaFoldDB" id="A0A2W7PLZ7"/>
<dbReference type="InterPro" id="IPR056123">
    <property type="entry name" value="DUF7706"/>
</dbReference>
<protein>
    <submittedName>
        <fullName evidence="1">Uncharacterized protein</fullName>
    </submittedName>
</protein>
<dbReference type="Pfam" id="PF24806">
    <property type="entry name" value="DUF7706"/>
    <property type="match status" value="1"/>
</dbReference>